<organism evidence="2 3">
    <name type="scientific">Gymnopilus dilepis</name>
    <dbReference type="NCBI Taxonomy" id="231916"/>
    <lineage>
        <taxon>Eukaryota</taxon>
        <taxon>Fungi</taxon>
        <taxon>Dikarya</taxon>
        <taxon>Basidiomycota</taxon>
        <taxon>Agaricomycotina</taxon>
        <taxon>Agaricomycetes</taxon>
        <taxon>Agaricomycetidae</taxon>
        <taxon>Agaricales</taxon>
        <taxon>Agaricineae</taxon>
        <taxon>Hymenogastraceae</taxon>
        <taxon>Gymnopilus</taxon>
    </lineage>
</organism>
<evidence type="ECO:0000313" key="2">
    <source>
        <dbReference type="EMBL" id="PPQ98959.1"/>
    </source>
</evidence>
<proteinExistence type="predicted"/>
<evidence type="ECO:0000259" key="1">
    <source>
        <dbReference type="PROSITE" id="PS50181"/>
    </source>
</evidence>
<dbReference type="AlphaFoldDB" id="A0A409Y7K2"/>
<dbReference type="InterPro" id="IPR036047">
    <property type="entry name" value="F-box-like_dom_sf"/>
</dbReference>
<name>A0A409Y7K2_9AGAR</name>
<dbReference type="InterPro" id="IPR001810">
    <property type="entry name" value="F-box_dom"/>
</dbReference>
<accession>A0A409Y7K2</accession>
<dbReference type="Proteomes" id="UP000284706">
    <property type="component" value="Unassembled WGS sequence"/>
</dbReference>
<dbReference type="Pfam" id="PF00646">
    <property type="entry name" value="F-box"/>
    <property type="match status" value="1"/>
</dbReference>
<dbReference type="SUPFAM" id="SSF81383">
    <property type="entry name" value="F-box domain"/>
    <property type="match status" value="1"/>
</dbReference>
<evidence type="ECO:0000313" key="3">
    <source>
        <dbReference type="Proteomes" id="UP000284706"/>
    </source>
</evidence>
<dbReference type="OrthoDB" id="2988174at2759"/>
<protein>
    <recommendedName>
        <fullName evidence="1">F-box domain-containing protein</fullName>
    </recommendedName>
</protein>
<dbReference type="InParanoid" id="A0A409Y7K2"/>
<feature type="domain" description="F-box" evidence="1">
    <location>
        <begin position="373"/>
        <end position="418"/>
    </location>
</feature>
<dbReference type="EMBL" id="NHYE01001087">
    <property type="protein sequence ID" value="PPQ98959.1"/>
    <property type="molecule type" value="Genomic_DNA"/>
</dbReference>
<gene>
    <name evidence="2" type="ORF">CVT26_014423</name>
</gene>
<sequence>MHTVDVPAGPNIYKLPEEVLEKLFSFCLPRELYHLCLTNKRIAGTATKILYRIIPKMSVERTILFLISLCFYRHNAPYVWSLIIPFSTVSITRRRSSLGKLKHLKKLRNPLKAISFYRVLQSNMTLLGMALTMLSNLQSLELYLTAVDGCDQNVAFLLGQTTFQLKEFSTTVEFNTNLGRFLCTQTQLRRLQCPTSLSPTIFDKNLLPPGSLPKLSTFTWASRLPSKVVQYILDGRPITKVVVLIETDLQDLDLVLQIGPTSHGIKSVTLLMNIETLTTNQFRTIALQFPSAKEVALKLRKLDDDFMVNLRTSIHHFKSVKRLILDAYKVMFKSWDDLIDHFLEATFKECPRLSFLIFPRKEKNGMVYYIFTRHAIPMLPEELYEDIFSRCRPYDLYCLSLTNKRLSNVARRVLYRIIPMMSAFSTLKLLTSLCVFERNAPFVRSLIIPFDYLSITVPVPFRKVLQQLRKYAKTTNFLRLRKVLQSVVTLLAGALKLVVNLQYLDLHLYSPDSSDENIIQTLLGQTTFQLRSFKTNVKFDSALGRFLQAQNELTILQCVSSLKVKIIEKDLLPAGSLPKLDTLNCSGNSPAAVARYVANGRPIRRITIQVPSEVSDLARVLDIGPGSQQITALCLDLSAVNSACDHLSEIPLLFPAAAEVVLRIKKLHDRFMNQMIATIQKLPSLDRLTVATKRVSLSMSEHLIEEYKLPDVFEKSKLLSYLIFIICPNSVNLENYVFGRRQR</sequence>
<dbReference type="PROSITE" id="PS50181">
    <property type="entry name" value="FBOX"/>
    <property type="match status" value="2"/>
</dbReference>
<reference evidence="2 3" key="1">
    <citation type="journal article" date="2018" name="Evol. Lett.">
        <title>Horizontal gene cluster transfer increased hallucinogenic mushroom diversity.</title>
        <authorList>
            <person name="Reynolds H.T."/>
            <person name="Vijayakumar V."/>
            <person name="Gluck-Thaler E."/>
            <person name="Korotkin H.B."/>
            <person name="Matheny P.B."/>
            <person name="Slot J.C."/>
        </authorList>
    </citation>
    <scope>NUCLEOTIDE SEQUENCE [LARGE SCALE GENOMIC DNA]</scope>
    <source>
        <strain evidence="2 3">SRW20</strain>
    </source>
</reference>
<dbReference type="CDD" id="cd09917">
    <property type="entry name" value="F-box_SF"/>
    <property type="match status" value="2"/>
</dbReference>
<feature type="domain" description="F-box" evidence="1">
    <location>
        <begin position="9"/>
        <end position="54"/>
    </location>
</feature>
<comment type="caution">
    <text evidence="2">The sequence shown here is derived from an EMBL/GenBank/DDBJ whole genome shotgun (WGS) entry which is preliminary data.</text>
</comment>
<keyword evidence="3" id="KW-1185">Reference proteome</keyword>